<name>A0A7J6WDJ7_THATH</name>
<gene>
    <name evidence="1" type="ORF">FRX31_015359</name>
</gene>
<protein>
    <submittedName>
        <fullName evidence="1">Uncharacterized protein</fullName>
    </submittedName>
</protein>
<reference evidence="1 2" key="1">
    <citation type="submission" date="2020-06" db="EMBL/GenBank/DDBJ databases">
        <title>Transcriptomic and genomic resources for Thalictrum thalictroides and T. hernandezii: Facilitating candidate gene discovery in an emerging model plant lineage.</title>
        <authorList>
            <person name="Arias T."/>
            <person name="Riano-Pachon D.M."/>
            <person name="Di Stilio V.S."/>
        </authorList>
    </citation>
    <scope>NUCLEOTIDE SEQUENCE [LARGE SCALE GENOMIC DNA]</scope>
    <source>
        <strain evidence="2">cv. WT478/WT964</strain>
        <tissue evidence="1">Leaves</tissue>
    </source>
</reference>
<dbReference type="Proteomes" id="UP000554482">
    <property type="component" value="Unassembled WGS sequence"/>
</dbReference>
<organism evidence="1 2">
    <name type="scientific">Thalictrum thalictroides</name>
    <name type="common">Rue-anemone</name>
    <name type="synonym">Anemone thalictroides</name>
    <dbReference type="NCBI Taxonomy" id="46969"/>
    <lineage>
        <taxon>Eukaryota</taxon>
        <taxon>Viridiplantae</taxon>
        <taxon>Streptophyta</taxon>
        <taxon>Embryophyta</taxon>
        <taxon>Tracheophyta</taxon>
        <taxon>Spermatophyta</taxon>
        <taxon>Magnoliopsida</taxon>
        <taxon>Ranunculales</taxon>
        <taxon>Ranunculaceae</taxon>
        <taxon>Thalictroideae</taxon>
        <taxon>Thalictrum</taxon>
    </lineage>
</organism>
<comment type="caution">
    <text evidence="1">The sequence shown here is derived from an EMBL/GenBank/DDBJ whole genome shotgun (WGS) entry which is preliminary data.</text>
</comment>
<evidence type="ECO:0000313" key="1">
    <source>
        <dbReference type="EMBL" id="KAF5195053.1"/>
    </source>
</evidence>
<evidence type="ECO:0000313" key="2">
    <source>
        <dbReference type="Proteomes" id="UP000554482"/>
    </source>
</evidence>
<dbReference type="EMBL" id="JABWDY010017892">
    <property type="protein sequence ID" value="KAF5195053.1"/>
    <property type="molecule type" value="Genomic_DNA"/>
</dbReference>
<keyword evidence="2" id="KW-1185">Reference proteome</keyword>
<proteinExistence type="predicted"/>
<sequence>MPLAEDQCLEKSALQEVEVQLLELGRKLRYLNPMDVRNLLNYPEESNAHYIPGDEEIIENVREENNVSVQCSAFENNNELDDSEELPQISISQALDSMKMVELCLLQQNDISPAMFTHVKQIRDTLLHKLHKKKTQRSIDSYFSRI</sequence>
<accession>A0A7J6WDJ7</accession>
<dbReference type="AlphaFoldDB" id="A0A7J6WDJ7"/>